<keyword evidence="2" id="KW-1185">Reference proteome</keyword>
<proteinExistence type="predicted"/>
<dbReference type="OrthoDB" id="8452228at2"/>
<dbReference type="RefSeq" id="WP_139224662.1">
    <property type="nucleotide sequence ID" value="NZ_FOOA01000014.1"/>
</dbReference>
<evidence type="ECO:0000313" key="1">
    <source>
        <dbReference type="EMBL" id="MBB3937678.1"/>
    </source>
</evidence>
<evidence type="ECO:0000313" key="2">
    <source>
        <dbReference type="Proteomes" id="UP000531216"/>
    </source>
</evidence>
<gene>
    <name evidence="1" type="ORF">GGR05_003846</name>
</gene>
<dbReference type="EMBL" id="JACIDO010000011">
    <property type="protein sequence ID" value="MBB3937678.1"/>
    <property type="molecule type" value="Genomic_DNA"/>
</dbReference>
<sequence length="184" mass="19764">MVIDEPALIATPADMPGAHAANDPLMTLMIAAAQAHIDGPPGWLGRCLGVQTLEWSGCDWPWPVVLPYPPLIEVLSVHFINPAGVEQTLPVADLTELVDLPDVRGRMGDVRIRYRAGYEEPPASAKAAVILMAMGLASTTEANGGLRAFTVDGAFSRQFNSPEVVARVRTQAVENLLQPLRVYA</sequence>
<protein>
    <submittedName>
        <fullName evidence="1">Uncharacterized protein</fullName>
    </submittedName>
</protein>
<name>A0A7W6BYV0_9HYPH</name>
<comment type="caution">
    <text evidence="1">The sequence shown here is derived from an EMBL/GenBank/DDBJ whole genome shotgun (WGS) entry which is preliminary data.</text>
</comment>
<dbReference type="AlphaFoldDB" id="A0A7W6BYV0"/>
<organism evidence="1 2">
    <name type="scientific">Aureimonas phyllosphaerae</name>
    <dbReference type="NCBI Taxonomy" id="1166078"/>
    <lineage>
        <taxon>Bacteria</taxon>
        <taxon>Pseudomonadati</taxon>
        <taxon>Pseudomonadota</taxon>
        <taxon>Alphaproteobacteria</taxon>
        <taxon>Hyphomicrobiales</taxon>
        <taxon>Aurantimonadaceae</taxon>
        <taxon>Aureimonas</taxon>
    </lineage>
</organism>
<accession>A0A7W6BYV0</accession>
<dbReference type="Proteomes" id="UP000531216">
    <property type="component" value="Unassembled WGS sequence"/>
</dbReference>
<reference evidence="1 2" key="1">
    <citation type="submission" date="2020-08" db="EMBL/GenBank/DDBJ databases">
        <title>Genomic Encyclopedia of Type Strains, Phase IV (KMG-IV): sequencing the most valuable type-strain genomes for metagenomic binning, comparative biology and taxonomic classification.</title>
        <authorList>
            <person name="Goeker M."/>
        </authorList>
    </citation>
    <scope>NUCLEOTIDE SEQUENCE [LARGE SCALE GENOMIC DNA]</scope>
    <source>
        <strain evidence="1 2">DSM 25024</strain>
    </source>
</reference>